<dbReference type="AlphaFoldDB" id="A0A1S8YNW1"/>
<dbReference type="Proteomes" id="UP000190667">
    <property type="component" value="Unassembled WGS sequence"/>
</dbReference>
<dbReference type="SUPFAM" id="SSF56112">
    <property type="entry name" value="Protein kinase-like (PK-like)"/>
    <property type="match status" value="1"/>
</dbReference>
<reference evidence="2 3" key="1">
    <citation type="submission" date="2016-12" db="EMBL/GenBank/DDBJ databases">
        <title>Izhakiella australiana sp. nov. of genus Izhakiella isolated from Australian desert.</title>
        <authorList>
            <person name="Ji M."/>
        </authorList>
    </citation>
    <scope>NUCLEOTIDE SEQUENCE [LARGE SCALE GENOMIC DNA]</scope>
    <source>
        <strain evidence="2 3">D4N98</strain>
    </source>
</reference>
<dbReference type="STRING" id="1926881.BTJ39_07195"/>
<organism evidence="2 3">
    <name type="scientific">Izhakiella australiensis</name>
    <dbReference type="NCBI Taxonomy" id="1926881"/>
    <lineage>
        <taxon>Bacteria</taxon>
        <taxon>Pseudomonadati</taxon>
        <taxon>Pseudomonadota</taxon>
        <taxon>Gammaproteobacteria</taxon>
        <taxon>Enterobacterales</taxon>
        <taxon>Erwiniaceae</taxon>
        <taxon>Izhakiella</taxon>
    </lineage>
</organism>
<evidence type="ECO:0000313" key="3">
    <source>
        <dbReference type="Proteomes" id="UP000190667"/>
    </source>
</evidence>
<dbReference type="InterPro" id="IPR002575">
    <property type="entry name" value="Aminoglycoside_PTrfase"/>
</dbReference>
<gene>
    <name evidence="2" type="ORF">BTJ39_07195</name>
</gene>
<feature type="domain" description="Aminoglycoside phosphotransferase" evidence="1">
    <location>
        <begin position="57"/>
        <end position="240"/>
    </location>
</feature>
<dbReference type="RefSeq" id="WP_078001985.1">
    <property type="nucleotide sequence ID" value="NZ_MRUL01000003.1"/>
</dbReference>
<dbReference type="OrthoDB" id="6533705at2"/>
<evidence type="ECO:0000313" key="2">
    <source>
        <dbReference type="EMBL" id="OON40849.1"/>
    </source>
</evidence>
<dbReference type="Gene3D" id="3.90.1200.10">
    <property type="match status" value="1"/>
</dbReference>
<protein>
    <recommendedName>
        <fullName evidence="1">Aminoglycoside phosphotransferase domain-containing protein</fullName>
    </recommendedName>
</protein>
<name>A0A1S8YNW1_9GAMM</name>
<evidence type="ECO:0000259" key="1">
    <source>
        <dbReference type="Pfam" id="PF01636"/>
    </source>
</evidence>
<dbReference type="Pfam" id="PF01636">
    <property type="entry name" value="APH"/>
    <property type="match status" value="1"/>
</dbReference>
<dbReference type="InterPro" id="IPR011009">
    <property type="entry name" value="Kinase-like_dom_sf"/>
</dbReference>
<dbReference type="Gene3D" id="3.30.200.20">
    <property type="entry name" value="Phosphorylase Kinase, domain 1"/>
    <property type="match status" value="1"/>
</dbReference>
<accession>A0A1S8YNW1</accession>
<keyword evidence="3" id="KW-1185">Reference proteome</keyword>
<dbReference type="EMBL" id="MRUL01000003">
    <property type="protein sequence ID" value="OON40849.1"/>
    <property type="molecule type" value="Genomic_DNA"/>
</dbReference>
<comment type="caution">
    <text evidence="2">The sequence shown here is derived from an EMBL/GenBank/DDBJ whole genome shotgun (WGS) entry which is preliminary data.</text>
</comment>
<dbReference type="NCBIfam" id="NF007890">
    <property type="entry name" value="PRK10593.1"/>
    <property type="match status" value="1"/>
</dbReference>
<sequence length="310" mass="35460">MENQQLQSELALVLGETVSRVECISEHPWASLYTLYDRSGNAMPLVAKCFSQPGIAAQEAYKLSMLARDGKVRVPAVFGVVLSHRKPLHETLLVERLGGMSIEAPARNAQQWSELQEQIVEALLSWHRIDSHGLVGTVDSTQENHWARWYLQRIEVLWATLNYLRPPMLTMDDRQLLYRTRQQADAFFDDFDDPCVLVHGNLTLRHILKVPRTDQLLAMVNPGTVLWAPREFDVCRLWEPGAASELLTRYFSHAPVDEGFLWRRWLYVLWESIDHLVHTGCLDRARFDHASQSLLPWLGDSGVVGSEILP</sequence>
<proteinExistence type="predicted"/>